<reference evidence="1" key="1">
    <citation type="submission" date="2023-07" db="EMBL/GenBank/DDBJ databases">
        <title>Genomic Encyclopedia of Type Strains, Phase IV (KMG-IV): sequencing the most valuable type-strain genomes for metagenomic binning, comparative biology and taxonomic classification.</title>
        <authorList>
            <person name="Goeker M."/>
        </authorList>
    </citation>
    <scope>NUCLEOTIDE SEQUENCE</scope>
    <source>
        <strain evidence="1">DSM 26174</strain>
    </source>
</reference>
<accession>A0AAE4BS70</accession>
<proteinExistence type="predicted"/>
<dbReference type="Proteomes" id="UP001185092">
    <property type="component" value="Unassembled WGS sequence"/>
</dbReference>
<keyword evidence="2" id="KW-1185">Reference proteome</keyword>
<sequence>MKNLYLTLTLFLVSINSYSQSELNEIVKANKDTIEYEQNQFKGKGWEKILSEIASHNNTLIGEAHFFNEIPLFVSEISSEIKFDNFFCEIDNYSGEFISQKIRTLPQSEFDQFIADYNHAFSFYALTPEFNLLEKLATQGTNIIGTDQIVLTADGLMASRLKETTKNRKAKEIYSNIEINSKKHFELFSTGKGRPYFLTDEFEQNLNKLAELKLSTDEQEVISDLKISRKIYLSQNHHLRIQLMKNTVLKNIEALHKDKNLFKYGALHINKAESSLGGYDIGNFVSNISDANFNSSLHIMIIGKNGMQGVPFKGMQPQKIDPSISQLKHFAPFYEASDNENWSMFDINAIQKAIKSNNLQVDNKSLLNVLTGYDYLIVIPNVTPAPLMN</sequence>
<protein>
    <submittedName>
        <fullName evidence="1">Uncharacterized protein</fullName>
    </submittedName>
</protein>
<dbReference type="AlphaFoldDB" id="A0AAE4BS70"/>
<gene>
    <name evidence="1" type="ORF">HNQ88_001607</name>
</gene>
<organism evidence="1 2">
    <name type="scientific">Aureibacter tunicatorum</name>
    <dbReference type="NCBI Taxonomy" id="866807"/>
    <lineage>
        <taxon>Bacteria</taxon>
        <taxon>Pseudomonadati</taxon>
        <taxon>Bacteroidota</taxon>
        <taxon>Cytophagia</taxon>
        <taxon>Cytophagales</taxon>
        <taxon>Persicobacteraceae</taxon>
        <taxon>Aureibacter</taxon>
    </lineage>
</organism>
<comment type="caution">
    <text evidence="1">The sequence shown here is derived from an EMBL/GenBank/DDBJ whole genome shotgun (WGS) entry which is preliminary data.</text>
</comment>
<evidence type="ECO:0000313" key="2">
    <source>
        <dbReference type="Proteomes" id="UP001185092"/>
    </source>
</evidence>
<evidence type="ECO:0000313" key="1">
    <source>
        <dbReference type="EMBL" id="MDR6238570.1"/>
    </source>
</evidence>
<dbReference type="RefSeq" id="WP_309938080.1">
    <property type="nucleotide sequence ID" value="NZ_AP025305.1"/>
</dbReference>
<name>A0AAE4BS70_9BACT</name>
<dbReference type="EMBL" id="JAVDQD010000002">
    <property type="protein sequence ID" value="MDR6238570.1"/>
    <property type="molecule type" value="Genomic_DNA"/>
</dbReference>